<accession>A0ABN3Q8T8</accession>
<proteinExistence type="predicted"/>
<dbReference type="RefSeq" id="WP_344566968.1">
    <property type="nucleotide sequence ID" value="NZ_BAAARJ010000010.1"/>
</dbReference>
<comment type="caution">
    <text evidence="2">The sequence shown here is derived from an EMBL/GenBank/DDBJ whole genome shotgun (WGS) entry which is preliminary data.</text>
</comment>
<evidence type="ECO:0000313" key="3">
    <source>
        <dbReference type="Proteomes" id="UP001501447"/>
    </source>
</evidence>
<evidence type="ECO:0000313" key="2">
    <source>
        <dbReference type="EMBL" id="GAA2618005.1"/>
    </source>
</evidence>
<keyword evidence="3" id="KW-1185">Reference proteome</keyword>
<dbReference type="Pfam" id="PF07978">
    <property type="entry name" value="NIPSNAP"/>
    <property type="match status" value="1"/>
</dbReference>
<name>A0ABN3Q8T8_9ACTN</name>
<dbReference type="Gene3D" id="3.30.70.100">
    <property type="match status" value="1"/>
</dbReference>
<gene>
    <name evidence="2" type="ORF">GCM10009863_34980</name>
</gene>
<dbReference type="InterPro" id="IPR012577">
    <property type="entry name" value="NIPSNAP"/>
</dbReference>
<dbReference type="EMBL" id="BAAARJ010000010">
    <property type="protein sequence ID" value="GAA2618005.1"/>
    <property type="molecule type" value="Genomic_DNA"/>
</dbReference>
<dbReference type="SUPFAM" id="SSF54909">
    <property type="entry name" value="Dimeric alpha+beta barrel"/>
    <property type="match status" value="2"/>
</dbReference>
<protein>
    <submittedName>
        <fullName evidence="2">NIPSNAP family protein</fullName>
    </submittedName>
</protein>
<reference evidence="2 3" key="1">
    <citation type="journal article" date="2019" name="Int. J. Syst. Evol. Microbiol.">
        <title>The Global Catalogue of Microorganisms (GCM) 10K type strain sequencing project: providing services to taxonomists for standard genome sequencing and annotation.</title>
        <authorList>
            <consortium name="The Broad Institute Genomics Platform"/>
            <consortium name="The Broad Institute Genome Sequencing Center for Infectious Disease"/>
            <person name="Wu L."/>
            <person name="Ma J."/>
        </authorList>
    </citation>
    <scope>NUCLEOTIDE SEQUENCE [LARGE SCALE GENOMIC DNA]</scope>
    <source>
        <strain evidence="2 3">JCM 16373</strain>
    </source>
</reference>
<feature type="domain" description="NIPSNAP" evidence="1">
    <location>
        <begin position="125"/>
        <end position="219"/>
    </location>
</feature>
<organism evidence="2 3">
    <name type="scientific">Streptomyces axinellae</name>
    <dbReference type="NCBI Taxonomy" id="552788"/>
    <lineage>
        <taxon>Bacteria</taxon>
        <taxon>Bacillati</taxon>
        <taxon>Actinomycetota</taxon>
        <taxon>Actinomycetes</taxon>
        <taxon>Kitasatosporales</taxon>
        <taxon>Streptomycetaceae</taxon>
        <taxon>Streptomyces</taxon>
    </lineage>
</organism>
<evidence type="ECO:0000259" key="1">
    <source>
        <dbReference type="Pfam" id="PF07978"/>
    </source>
</evidence>
<dbReference type="InterPro" id="IPR011008">
    <property type="entry name" value="Dimeric_a/b-barrel"/>
</dbReference>
<sequence>MARQAPITSEDVPAHQRAVGYEWTTVSSALVNGARVAEAVGSWAGDARDGGRWLGGWTSENGELGRIWVLRSFPDEEALLAARHAMRLGGHPLSATGEVTGIDVASFAGLPMMPKVEVGALGPVYEIRDYTLVPGGLPGTIEGWRRALPARDPVDPVTVVMYALDGPERIVHVWPFHGLDERVRIRRELYAEGTWPPPGAPELIERATSAIAWPIPGSPLS</sequence>
<dbReference type="Proteomes" id="UP001501447">
    <property type="component" value="Unassembled WGS sequence"/>
</dbReference>